<feature type="domain" description="Neurotransmitter-gated ion-channel ligand-binding" evidence="7">
    <location>
        <begin position="1"/>
        <end position="151"/>
    </location>
</feature>
<feature type="compositionally biased region" description="Basic and acidic residues" evidence="6">
    <location>
        <begin position="321"/>
        <end position="336"/>
    </location>
</feature>
<comment type="similarity">
    <text evidence="5">Belongs to the ligand-gated ion channel (TC 1.A.9) family.</text>
</comment>
<dbReference type="GeneID" id="100369220"/>
<dbReference type="InterPro" id="IPR038050">
    <property type="entry name" value="Neuro_actylchol_rec"/>
</dbReference>
<evidence type="ECO:0000313" key="10">
    <source>
        <dbReference type="RefSeq" id="XP_002733565.1"/>
    </source>
</evidence>
<dbReference type="InterPro" id="IPR036734">
    <property type="entry name" value="Neur_chan_lig-bd_sf"/>
</dbReference>
<dbReference type="InterPro" id="IPR006029">
    <property type="entry name" value="Neurotrans-gated_channel_TM"/>
</dbReference>
<dbReference type="Gene3D" id="1.20.58.390">
    <property type="entry name" value="Neurotransmitter-gated ion-channel transmembrane domain"/>
    <property type="match status" value="2"/>
</dbReference>
<dbReference type="SUPFAM" id="SSF90112">
    <property type="entry name" value="Neurotransmitter-gated ion-channel transmembrane pore"/>
    <property type="match status" value="1"/>
</dbReference>
<feature type="transmembrane region" description="Helical" evidence="5">
    <location>
        <begin position="183"/>
        <end position="201"/>
    </location>
</feature>
<keyword evidence="9" id="KW-1185">Reference proteome</keyword>
<evidence type="ECO:0000313" key="9">
    <source>
        <dbReference type="Proteomes" id="UP000694865"/>
    </source>
</evidence>
<sequence>RWKDEYLEWNPEEYPGIKDIKIPSDLIWLPDLALYDNAYEDYRGIMGGQLTVVYPSGDVMWAAPLILTSKCQIDVTYFPFDKQQCRMKFGPWQYEGSEVNMSGGGNTSVFESDGEWEMEHLSAKANTEFYPDAPGIPYTDITYTVYLRRRPIYYVFNLITPCGLFSLVTILSFLIPAESGEKITLGITVLLSLTVFLLLVAETTPPCSTIPLIGQYYAATMVMVTLSLGMSVTVLNLHYCGSERAPVPDKVRKLVFGHLEKILRVRSKYSTKCPPLSRITTEAGVCVIPRMLKEIDCAILKACALHAHALRNKHTNSHSQLQDRRNSKREKGVTSGPDDHLLFHLLHEFRKIAIHFENRNRRENATNEWKRLAVVIDRLFMVVYIIGTISTILIIVFQIG</sequence>
<evidence type="ECO:0000256" key="6">
    <source>
        <dbReference type="SAM" id="MobiDB-lite"/>
    </source>
</evidence>
<dbReference type="Pfam" id="PF02932">
    <property type="entry name" value="Neur_chan_memb"/>
    <property type="match status" value="1"/>
</dbReference>
<evidence type="ECO:0000256" key="5">
    <source>
        <dbReference type="RuleBase" id="RU000687"/>
    </source>
</evidence>
<name>A0ABM0GN27_SACKO</name>
<feature type="region of interest" description="Disordered" evidence="6">
    <location>
        <begin position="315"/>
        <end position="336"/>
    </location>
</feature>
<evidence type="ECO:0000256" key="1">
    <source>
        <dbReference type="ARBA" id="ARBA00004141"/>
    </source>
</evidence>
<feature type="transmembrane region" description="Helical" evidence="5">
    <location>
        <begin position="379"/>
        <end position="399"/>
    </location>
</feature>
<keyword evidence="4 5" id="KW-0472">Membrane</keyword>
<comment type="subcellular location">
    <subcellularLocation>
        <location evidence="1">Membrane</location>
        <topology evidence="1">Multi-pass membrane protein</topology>
    </subcellularLocation>
</comment>
<dbReference type="InterPro" id="IPR036719">
    <property type="entry name" value="Neuro-gated_channel_TM_sf"/>
</dbReference>
<keyword evidence="5" id="KW-0813">Transport</keyword>
<feature type="transmembrane region" description="Helical" evidence="5">
    <location>
        <begin position="213"/>
        <end position="235"/>
    </location>
</feature>
<accession>A0ABM0GN27</accession>
<feature type="non-terminal residue" evidence="10">
    <location>
        <position position="1"/>
    </location>
</feature>
<evidence type="ECO:0000259" key="8">
    <source>
        <dbReference type="Pfam" id="PF02932"/>
    </source>
</evidence>
<gene>
    <name evidence="10" type="primary">LOC100369220</name>
</gene>
<keyword evidence="2 5" id="KW-0812">Transmembrane</keyword>
<keyword evidence="3 5" id="KW-1133">Transmembrane helix</keyword>
<feature type="domain" description="Neurotransmitter-gated ion-channel transmembrane" evidence="8">
    <location>
        <begin position="158"/>
        <end position="389"/>
    </location>
</feature>
<evidence type="ECO:0000256" key="3">
    <source>
        <dbReference type="ARBA" id="ARBA00022989"/>
    </source>
</evidence>
<dbReference type="Pfam" id="PF02931">
    <property type="entry name" value="Neur_chan_LBD"/>
    <property type="match status" value="1"/>
</dbReference>
<keyword evidence="5" id="KW-0406">Ion transport</keyword>
<dbReference type="Proteomes" id="UP000694865">
    <property type="component" value="Unplaced"/>
</dbReference>
<dbReference type="CDD" id="cd19051">
    <property type="entry name" value="LGIC_TM_cation"/>
    <property type="match status" value="1"/>
</dbReference>
<evidence type="ECO:0000256" key="4">
    <source>
        <dbReference type="ARBA" id="ARBA00023136"/>
    </source>
</evidence>
<evidence type="ECO:0000259" key="7">
    <source>
        <dbReference type="Pfam" id="PF02931"/>
    </source>
</evidence>
<dbReference type="InterPro" id="IPR006201">
    <property type="entry name" value="Neur_channel"/>
</dbReference>
<feature type="transmembrane region" description="Helical" evidence="5">
    <location>
        <begin position="152"/>
        <end position="176"/>
    </location>
</feature>
<dbReference type="SUPFAM" id="SSF63712">
    <property type="entry name" value="Nicotinic receptor ligand binding domain-like"/>
    <property type="match status" value="1"/>
</dbReference>
<dbReference type="CDD" id="cd18997">
    <property type="entry name" value="LGIC_ECD_nAChR"/>
    <property type="match status" value="1"/>
</dbReference>
<reference evidence="10" key="1">
    <citation type="submission" date="2025-08" db="UniProtKB">
        <authorList>
            <consortium name="RefSeq"/>
        </authorList>
    </citation>
    <scope>IDENTIFICATION</scope>
    <source>
        <tissue evidence="10">Testes</tissue>
    </source>
</reference>
<dbReference type="PANTHER" id="PTHR18945">
    <property type="entry name" value="NEUROTRANSMITTER GATED ION CHANNEL"/>
    <property type="match status" value="1"/>
</dbReference>
<dbReference type="Gene3D" id="2.70.170.10">
    <property type="entry name" value="Neurotransmitter-gated ion-channel ligand-binding domain"/>
    <property type="match status" value="1"/>
</dbReference>
<proteinExistence type="inferred from homology"/>
<keyword evidence="5" id="KW-0407">Ion channel</keyword>
<dbReference type="PRINTS" id="PR00252">
    <property type="entry name" value="NRIONCHANNEL"/>
</dbReference>
<organism evidence="9 10">
    <name type="scientific">Saccoglossus kowalevskii</name>
    <name type="common">Acorn worm</name>
    <dbReference type="NCBI Taxonomy" id="10224"/>
    <lineage>
        <taxon>Eukaryota</taxon>
        <taxon>Metazoa</taxon>
        <taxon>Hemichordata</taxon>
        <taxon>Enteropneusta</taxon>
        <taxon>Harrimaniidae</taxon>
        <taxon>Saccoglossus</taxon>
    </lineage>
</organism>
<dbReference type="InterPro" id="IPR006202">
    <property type="entry name" value="Neur_chan_lig-bd"/>
</dbReference>
<evidence type="ECO:0000256" key="2">
    <source>
        <dbReference type="ARBA" id="ARBA00022692"/>
    </source>
</evidence>
<dbReference type="RefSeq" id="XP_002733565.1">
    <property type="nucleotide sequence ID" value="XM_002733519.1"/>
</dbReference>
<dbReference type="InterPro" id="IPR018000">
    <property type="entry name" value="Neurotransmitter_ion_chnl_CS"/>
</dbReference>
<protein>
    <submittedName>
        <fullName evidence="10">Neuronal acetylcholine receptor subunit alpha-9-II-like</fullName>
    </submittedName>
</protein>
<dbReference type="PROSITE" id="PS00236">
    <property type="entry name" value="NEUROTR_ION_CHANNEL"/>
    <property type="match status" value="1"/>
</dbReference>